<comment type="caution">
    <text evidence="6">The sequence shown here is derived from an EMBL/GenBank/DDBJ whole genome shotgun (WGS) entry which is preliminary data.</text>
</comment>
<evidence type="ECO:0000256" key="1">
    <source>
        <dbReference type="ARBA" id="ARBA00022723"/>
    </source>
</evidence>
<dbReference type="PANTHER" id="PTHR46016:SF1">
    <property type="entry name" value="RING-TYPE DOMAIN-CONTAINING PROTEIN"/>
    <property type="match status" value="1"/>
</dbReference>
<dbReference type="InterPro" id="IPR051438">
    <property type="entry name" value="RNF_E3_ubiq-protein_ligase"/>
</dbReference>
<organism evidence="6 7">
    <name type="scientific">Paragonimus skrjabini miyazakii</name>
    <dbReference type="NCBI Taxonomy" id="59628"/>
    <lineage>
        <taxon>Eukaryota</taxon>
        <taxon>Metazoa</taxon>
        <taxon>Spiralia</taxon>
        <taxon>Lophotrochozoa</taxon>
        <taxon>Platyhelminthes</taxon>
        <taxon>Trematoda</taxon>
        <taxon>Digenea</taxon>
        <taxon>Plagiorchiida</taxon>
        <taxon>Troglotremata</taxon>
        <taxon>Troglotrematidae</taxon>
        <taxon>Paragonimus</taxon>
    </lineage>
</organism>
<name>A0A8S9YTE3_9TREM</name>
<dbReference type="GO" id="GO:0061630">
    <property type="term" value="F:ubiquitin protein ligase activity"/>
    <property type="evidence" value="ECO:0007669"/>
    <property type="project" value="TreeGrafter"/>
</dbReference>
<dbReference type="InterPro" id="IPR027370">
    <property type="entry name" value="Znf-RING_euk"/>
</dbReference>
<dbReference type="EMBL" id="JTDE01003209">
    <property type="protein sequence ID" value="KAF7256340.1"/>
    <property type="molecule type" value="Genomic_DNA"/>
</dbReference>
<dbReference type="PROSITE" id="PS00518">
    <property type="entry name" value="ZF_RING_1"/>
    <property type="match status" value="1"/>
</dbReference>
<reference evidence="6" key="1">
    <citation type="submission" date="2019-07" db="EMBL/GenBank/DDBJ databases">
        <title>Annotation for the trematode Paragonimus miyazaki's.</title>
        <authorList>
            <person name="Choi Y.-J."/>
        </authorList>
    </citation>
    <scope>NUCLEOTIDE SEQUENCE</scope>
    <source>
        <strain evidence="6">Japan</strain>
    </source>
</reference>
<accession>A0A8S9YTE3</accession>
<feature type="domain" description="RING-type" evidence="5">
    <location>
        <begin position="24"/>
        <end position="68"/>
    </location>
</feature>
<evidence type="ECO:0000313" key="6">
    <source>
        <dbReference type="EMBL" id="KAF7256340.1"/>
    </source>
</evidence>
<proteinExistence type="predicted"/>
<evidence type="ECO:0000313" key="7">
    <source>
        <dbReference type="Proteomes" id="UP000822476"/>
    </source>
</evidence>
<dbReference type="SUPFAM" id="SSF57850">
    <property type="entry name" value="RING/U-box"/>
    <property type="match status" value="1"/>
</dbReference>
<evidence type="ECO:0000259" key="5">
    <source>
        <dbReference type="PROSITE" id="PS50089"/>
    </source>
</evidence>
<gene>
    <name evidence="6" type="ORF">EG68_07061</name>
</gene>
<evidence type="ECO:0000256" key="2">
    <source>
        <dbReference type="ARBA" id="ARBA00022771"/>
    </source>
</evidence>
<dbReference type="PANTHER" id="PTHR46016">
    <property type="entry name" value="ZINC FINGER, RING/FYVE/PHD-TYPE"/>
    <property type="match status" value="1"/>
</dbReference>
<keyword evidence="1" id="KW-0479">Metal-binding</keyword>
<keyword evidence="7" id="KW-1185">Reference proteome</keyword>
<dbReference type="InterPro" id="IPR001841">
    <property type="entry name" value="Znf_RING"/>
</dbReference>
<dbReference type="SMART" id="SM00184">
    <property type="entry name" value="RING"/>
    <property type="match status" value="1"/>
</dbReference>
<dbReference type="Proteomes" id="UP000822476">
    <property type="component" value="Unassembled WGS sequence"/>
</dbReference>
<sequence length="243" mass="27239">MGAEGVSDSDWGFEYPAGDSDIFCPICLSVYEDPVRSVCNHSFCKRCILDYIKSIRESRERITCPLCRISWNGTIFQTDWLCVKRVDVLQIKCRVCRLSVCYGQRAVHRSSCPKQSTSTTRHMLSCQLCDQQFDGDSTMKRHWAECRKTNLASCSICGNCVHKSYLLEHERCCRRGRGFSSTSSNVNVHATAENVWVTAGLMVLGVVALGKSSVIPISFDLELTQDGIHVCGFKLANPHLLLL</sequence>
<dbReference type="Gene3D" id="3.30.40.10">
    <property type="entry name" value="Zinc/RING finger domain, C3HC4 (zinc finger)"/>
    <property type="match status" value="1"/>
</dbReference>
<dbReference type="GO" id="GO:0008270">
    <property type="term" value="F:zinc ion binding"/>
    <property type="evidence" value="ECO:0007669"/>
    <property type="project" value="UniProtKB-KW"/>
</dbReference>
<dbReference type="GO" id="GO:0000209">
    <property type="term" value="P:protein polyubiquitination"/>
    <property type="evidence" value="ECO:0007669"/>
    <property type="project" value="TreeGrafter"/>
</dbReference>
<dbReference type="AlphaFoldDB" id="A0A8S9YTE3"/>
<keyword evidence="3" id="KW-0862">Zinc</keyword>
<dbReference type="Pfam" id="PF13445">
    <property type="entry name" value="zf-RING_UBOX"/>
    <property type="match status" value="1"/>
</dbReference>
<evidence type="ECO:0000256" key="3">
    <source>
        <dbReference type="ARBA" id="ARBA00022833"/>
    </source>
</evidence>
<protein>
    <recommendedName>
        <fullName evidence="5">RING-type domain-containing protein</fullName>
    </recommendedName>
</protein>
<keyword evidence="2 4" id="KW-0863">Zinc-finger</keyword>
<dbReference type="PROSITE" id="PS50089">
    <property type="entry name" value="ZF_RING_2"/>
    <property type="match status" value="1"/>
</dbReference>
<dbReference type="InterPro" id="IPR013083">
    <property type="entry name" value="Znf_RING/FYVE/PHD"/>
</dbReference>
<dbReference type="OrthoDB" id="438726at2759"/>
<evidence type="ECO:0000256" key="4">
    <source>
        <dbReference type="PROSITE-ProRule" id="PRU00175"/>
    </source>
</evidence>
<dbReference type="InterPro" id="IPR017907">
    <property type="entry name" value="Znf_RING_CS"/>
</dbReference>
<dbReference type="GO" id="GO:0006511">
    <property type="term" value="P:ubiquitin-dependent protein catabolic process"/>
    <property type="evidence" value="ECO:0007669"/>
    <property type="project" value="TreeGrafter"/>
</dbReference>